<gene>
    <name evidence="1" type="ORF">BU61_9045</name>
</gene>
<evidence type="ECO:0000313" key="2">
    <source>
        <dbReference type="Proteomes" id="UP001165941"/>
    </source>
</evidence>
<keyword evidence="2" id="KW-1185">Reference proteome</keyword>
<sequence length="217" mass="23469">MVRKLKHKSNLLELSVASIKELLGGSAIPGLKHSIASTIFMPSSTLPKTTGLPSNHSVLAVQVKNWEQFVLSPAFAMDKILGPICFRMKRIIKFHPAHGLATSAIIACEVTTLVHKTHDNSVKAGTFTTKSIIPSVQGMKVFCCLCNFVSKQLERDVVQGLTADSDVEEHNSGVDCGWVVVMSAKPNFLHSLVQIACPPGEKSLVFLPVSPQVRTSP</sequence>
<dbReference type="EMBL" id="PGGH01233778">
    <property type="protein sequence ID" value="NIG60934.1"/>
    <property type="molecule type" value="Genomic_DNA"/>
</dbReference>
<accession>A0ABX0SAG3</accession>
<proteinExistence type="predicted"/>
<protein>
    <submittedName>
        <fullName evidence="1">Uncharacterized protein</fullName>
    </submittedName>
</protein>
<reference evidence="1" key="1">
    <citation type="submission" date="2018-05" db="EMBL/GenBank/DDBJ databases">
        <authorList>
            <person name="Pedro S.L.S."/>
            <person name="Freitas R.C."/>
            <person name="Barreto A.S."/>
            <person name="Lima A.O.S."/>
        </authorList>
    </citation>
    <scope>NUCLEOTIDE SEQUENCE</scope>
    <source>
        <strain evidence="1">BP203</strain>
        <tissue evidence="1">Muscle</tissue>
    </source>
</reference>
<evidence type="ECO:0000313" key="1">
    <source>
        <dbReference type="EMBL" id="NIG60934.1"/>
    </source>
</evidence>
<name>A0ABX0SAG3_PONBL</name>
<comment type="caution">
    <text evidence="1">The sequence shown here is derived from an EMBL/GenBank/DDBJ whole genome shotgun (WGS) entry which is preliminary data.</text>
</comment>
<organism evidence="1 2">
    <name type="scientific">Pontoporia blainvillei</name>
    <name type="common">Franciscana</name>
    <name type="synonym">Delphinus blainvillei</name>
    <dbReference type="NCBI Taxonomy" id="48723"/>
    <lineage>
        <taxon>Eukaryota</taxon>
        <taxon>Metazoa</taxon>
        <taxon>Chordata</taxon>
        <taxon>Craniata</taxon>
        <taxon>Vertebrata</taxon>
        <taxon>Euteleostomi</taxon>
        <taxon>Mammalia</taxon>
        <taxon>Eutheria</taxon>
        <taxon>Laurasiatheria</taxon>
        <taxon>Artiodactyla</taxon>
        <taxon>Whippomorpha</taxon>
        <taxon>Cetacea</taxon>
        <taxon>Odontoceti</taxon>
        <taxon>Pontoporiidae</taxon>
        <taxon>Pontoporia</taxon>
    </lineage>
</organism>
<dbReference type="Proteomes" id="UP001165941">
    <property type="component" value="Unassembled WGS sequence"/>
</dbReference>